<dbReference type="Gene3D" id="1.10.8.60">
    <property type="match status" value="1"/>
</dbReference>
<dbReference type="Proteomes" id="UP000664771">
    <property type="component" value="Unassembled WGS sequence"/>
</dbReference>
<evidence type="ECO:0000256" key="1">
    <source>
        <dbReference type="ARBA" id="ARBA00012417"/>
    </source>
</evidence>
<evidence type="ECO:0000256" key="2">
    <source>
        <dbReference type="ARBA" id="ARBA00022679"/>
    </source>
</evidence>
<comment type="catalytic activity">
    <reaction evidence="7">
        <text>DNA(n) + a 2'-deoxyribonucleoside 5'-triphosphate = DNA(n+1) + diphosphate</text>
        <dbReference type="Rhea" id="RHEA:22508"/>
        <dbReference type="Rhea" id="RHEA-COMP:17339"/>
        <dbReference type="Rhea" id="RHEA-COMP:17340"/>
        <dbReference type="ChEBI" id="CHEBI:33019"/>
        <dbReference type="ChEBI" id="CHEBI:61560"/>
        <dbReference type="ChEBI" id="CHEBI:173112"/>
        <dbReference type="EC" id="2.7.7.7"/>
    </reaction>
</comment>
<keyword evidence="9" id="KW-1185">Reference proteome</keyword>
<dbReference type="InterPro" id="IPR005790">
    <property type="entry name" value="DNA_polIII_delta"/>
</dbReference>
<dbReference type="PANTHER" id="PTHR34388:SF1">
    <property type="entry name" value="DNA POLYMERASE III SUBUNIT DELTA"/>
    <property type="match status" value="1"/>
</dbReference>
<sequence length="339" mass="36545">MVKIDARALGRVLHSPSDWRVILLHGEDAGLIREYAANMTRAVAGSLDDPFRVATLSKESHERLEEEATALSLDGGRRVVWVRDATDALAAPLGNLLEATAESLIIVEGGVLAARSKLRALVENAPNGASIGCYPEEGRALEASVSRMFQEQGVAIDGDALAWLTAHLGPDRVSVRGEVEKLTLYAGAERTLSLHDVQQCAGDSGSSSMEDAVFAAIEGDRAGSDFALERALEEGASPVAIARVMLSHIGRLRLVRATMEQGRNRADAIKTLRPPVFFKRAPSFNRALEVWSLDGLSEIARRTQEFELSCKQTGAMDTLLCRRHLAAVAARAASGARRR</sequence>
<gene>
    <name evidence="8" type="ORF">J2D73_09435</name>
</gene>
<comment type="similarity">
    <text evidence="6">Belongs to the DNA polymerase HolA subunit family.</text>
</comment>
<keyword evidence="2" id="KW-0808">Transferase</keyword>
<dbReference type="RefSeq" id="WP_207881336.1">
    <property type="nucleotide sequence ID" value="NZ_JAFVMF010000009.1"/>
</dbReference>
<evidence type="ECO:0000256" key="7">
    <source>
        <dbReference type="ARBA" id="ARBA00049244"/>
    </source>
</evidence>
<evidence type="ECO:0000256" key="3">
    <source>
        <dbReference type="ARBA" id="ARBA00022695"/>
    </source>
</evidence>
<dbReference type="EC" id="2.7.7.7" evidence="1"/>
<dbReference type="InterPro" id="IPR008921">
    <property type="entry name" value="DNA_pol3_clamp-load_cplx_C"/>
</dbReference>
<dbReference type="NCBIfam" id="TIGR01128">
    <property type="entry name" value="holA"/>
    <property type="match status" value="1"/>
</dbReference>
<keyword evidence="3" id="KW-0548">Nucleotidyltransferase</keyword>
<protein>
    <recommendedName>
        <fullName evidence="1">DNA-directed DNA polymerase</fullName>
        <ecNumber evidence="1">2.7.7.7</ecNumber>
    </recommendedName>
</protein>
<reference evidence="8 9" key="1">
    <citation type="submission" date="2021-03" db="EMBL/GenBank/DDBJ databases">
        <title>The complete genome sequence of Acetobacter sacchari TBRC 11175.</title>
        <authorList>
            <person name="Charoenyingcharoen P."/>
            <person name="Yukphan P."/>
        </authorList>
    </citation>
    <scope>NUCLEOTIDE SEQUENCE [LARGE SCALE GENOMIC DNA]</scope>
    <source>
        <strain evidence="8 9">TBRC 11175</strain>
    </source>
</reference>
<proteinExistence type="inferred from homology"/>
<dbReference type="Gene3D" id="3.40.50.300">
    <property type="entry name" value="P-loop containing nucleotide triphosphate hydrolases"/>
    <property type="match status" value="1"/>
</dbReference>
<keyword evidence="5" id="KW-0239">DNA-directed DNA polymerase</keyword>
<dbReference type="Gene3D" id="1.20.272.10">
    <property type="match status" value="1"/>
</dbReference>
<accession>A0ABS3LVX1</accession>
<dbReference type="SUPFAM" id="SSF48019">
    <property type="entry name" value="post-AAA+ oligomerization domain-like"/>
    <property type="match status" value="1"/>
</dbReference>
<comment type="caution">
    <text evidence="8">The sequence shown here is derived from an EMBL/GenBank/DDBJ whole genome shotgun (WGS) entry which is preliminary data.</text>
</comment>
<keyword evidence="4" id="KW-0235">DNA replication</keyword>
<dbReference type="EMBL" id="JAFVMF010000009">
    <property type="protein sequence ID" value="MBO1360016.1"/>
    <property type="molecule type" value="Genomic_DNA"/>
</dbReference>
<dbReference type="InterPro" id="IPR027417">
    <property type="entry name" value="P-loop_NTPase"/>
</dbReference>
<dbReference type="SUPFAM" id="SSF52540">
    <property type="entry name" value="P-loop containing nucleoside triphosphate hydrolases"/>
    <property type="match status" value="1"/>
</dbReference>
<organism evidence="8 9">
    <name type="scientific">Acetobacter sacchari</name>
    <dbReference type="NCBI Taxonomy" id="2661687"/>
    <lineage>
        <taxon>Bacteria</taxon>
        <taxon>Pseudomonadati</taxon>
        <taxon>Pseudomonadota</taxon>
        <taxon>Alphaproteobacteria</taxon>
        <taxon>Acetobacterales</taxon>
        <taxon>Acetobacteraceae</taxon>
        <taxon>Acetobacter</taxon>
    </lineage>
</organism>
<evidence type="ECO:0000256" key="5">
    <source>
        <dbReference type="ARBA" id="ARBA00022932"/>
    </source>
</evidence>
<evidence type="ECO:0000256" key="4">
    <source>
        <dbReference type="ARBA" id="ARBA00022705"/>
    </source>
</evidence>
<evidence type="ECO:0000313" key="9">
    <source>
        <dbReference type="Proteomes" id="UP000664771"/>
    </source>
</evidence>
<evidence type="ECO:0000313" key="8">
    <source>
        <dbReference type="EMBL" id="MBO1360016.1"/>
    </source>
</evidence>
<name>A0ABS3LVX1_9PROT</name>
<evidence type="ECO:0000256" key="6">
    <source>
        <dbReference type="ARBA" id="ARBA00034754"/>
    </source>
</evidence>
<dbReference type="PANTHER" id="PTHR34388">
    <property type="entry name" value="DNA POLYMERASE III SUBUNIT DELTA"/>
    <property type="match status" value="1"/>
</dbReference>